<organism evidence="3">
    <name type="scientific">marine metagenome</name>
    <dbReference type="NCBI Taxonomy" id="408172"/>
    <lineage>
        <taxon>unclassified sequences</taxon>
        <taxon>metagenomes</taxon>
        <taxon>ecological metagenomes</taxon>
    </lineage>
</organism>
<name>A0A381PX64_9ZZZZ</name>
<dbReference type="EMBL" id="UINC01001129">
    <property type="protein sequence ID" value="SUZ71676.1"/>
    <property type="molecule type" value="Genomic_DNA"/>
</dbReference>
<proteinExistence type="predicted"/>
<evidence type="ECO:0000313" key="3">
    <source>
        <dbReference type="EMBL" id="SUZ71676.1"/>
    </source>
</evidence>
<accession>A0A381PX64</accession>
<reference evidence="3" key="1">
    <citation type="submission" date="2018-05" db="EMBL/GenBank/DDBJ databases">
        <authorList>
            <person name="Lanie J.A."/>
            <person name="Ng W.-L."/>
            <person name="Kazmierczak K.M."/>
            <person name="Andrzejewski T.M."/>
            <person name="Davidsen T.M."/>
            <person name="Wayne K.J."/>
            <person name="Tettelin H."/>
            <person name="Glass J.I."/>
            <person name="Rusch D."/>
            <person name="Podicherti R."/>
            <person name="Tsui H.-C.T."/>
            <person name="Winkler M.E."/>
        </authorList>
    </citation>
    <scope>NUCLEOTIDE SEQUENCE</scope>
</reference>
<dbReference type="Gene3D" id="3.20.20.140">
    <property type="entry name" value="Metal-dependent hydrolases"/>
    <property type="match status" value="1"/>
</dbReference>
<dbReference type="AlphaFoldDB" id="A0A381PX64"/>
<dbReference type="SUPFAM" id="SSF51556">
    <property type="entry name" value="Metallo-dependent hydrolases"/>
    <property type="match status" value="1"/>
</dbReference>
<dbReference type="GO" id="GO:0005737">
    <property type="term" value="C:cytoplasm"/>
    <property type="evidence" value="ECO:0007669"/>
    <property type="project" value="TreeGrafter"/>
</dbReference>
<evidence type="ECO:0000256" key="1">
    <source>
        <dbReference type="ARBA" id="ARBA00023239"/>
    </source>
</evidence>
<evidence type="ECO:0000259" key="2">
    <source>
        <dbReference type="Pfam" id="PF04909"/>
    </source>
</evidence>
<dbReference type="PANTHER" id="PTHR21240">
    <property type="entry name" value="2-AMINO-3-CARBOXYLMUCONATE-6-SEMIALDEHYDE DECARBOXYLASE"/>
    <property type="match status" value="1"/>
</dbReference>
<keyword evidence="1" id="KW-0456">Lyase</keyword>
<feature type="domain" description="Amidohydrolase-related" evidence="2">
    <location>
        <begin position="76"/>
        <end position="370"/>
    </location>
</feature>
<dbReference type="InterPro" id="IPR032465">
    <property type="entry name" value="ACMSD"/>
</dbReference>
<sequence length="384" mass="43186">MPYITDRVVHDADSHAMELPDWFSEFGTEKVKKAFNHRFKYGIDLQELPTLHKSPEYRSRNEAEIMSRKNYQALGAFDRDDRSEAVDHIGVTSQLVFPTSPNVWLEQLEHGDDIDLLYQVAEATNRAQADFCANDPRLFPVGYVPLADLERTAYAVENALSLGANALLIPWACPKNHATSHIALDALWSRAEEARVPILFHVGAADRVLPNAHSNNGLPPVADFHGGEENFRSISYMAISQGPIQALSMLIFDGVLDRFPALKFGVIELGAVWLPGFMRQLDSAFEAFSRHEERLQKLSLKPSEYVRRQVRITPYPTEPAGWIISQTSPDICMFSTDYPHVEGGRNPLGRFDKSTSALVESDRDRFFRANFEDLMGSAFEGAQT</sequence>
<dbReference type="PANTHER" id="PTHR21240:SF28">
    <property type="entry name" value="ISO-OROTATE DECARBOXYLASE (EUROFUNG)"/>
    <property type="match status" value="1"/>
</dbReference>
<protein>
    <recommendedName>
        <fullName evidence="2">Amidohydrolase-related domain-containing protein</fullName>
    </recommendedName>
</protein>
<gene>
    <name evidence="3" type="ORF">METZ01_LOCUS24530</name>
</gene>
<dbReference type="InterPro" id="IPR032466">
    <property type="entry name" value="Metal_Hydrolase"/>
</dbReference>
<dbReference type="Pfam" id="PF04909">
    <property type="entry name" value="Amidohydro_2"/>
    <property type="match status" value="1"/>
</dbReference>
<dbReference type="GO" id="GO:0016787">
    <property type="term" value="F:hydrolase activity"/>
    <property type="evidence" value="ECO:0007669"/>
    <property type="project" value="InterPro"/>
</dbReference>
<dbReference type="GO" id="GO:0019748">
    <property type="term" value="P:secondary metabolic process"/>
    <property type="evidence" value="ECO:0007669"/>
    <property type="project" value="TreeGrafter"/>
</dbReference>
<dbReference type="GO" id="GO:0016831">
    <property type="term" value="F:carboxy-lyase activity"/>
    <property type="evidence" value="ECO:0007669"/>
    <property type="project" value="InterPro"/>
</dbReference>
<dbReference type="InterPro" id="IPR006680">
    <property type="entry name" value="Amidohydro-rel"/>
</dbReference>